<dbReference type="Pfam" id="PF05685">
    <property type="entry name" value="Uma2"/>
    <property type="match status" value="1"/>
</dbReference>
<dbReference type="SUPFAM" id="SSF52980">
    <property type="entry name" value="Restriction endonuclease-like"/>
    <property type="match status" value="1"/>
</dbReference>
<keyword evidence="2" id="KW-0378">Hydrolase</keyword>
<dbReference type="InterPro" id="IPR011335">
    <property type="entry name" value="Restrct_endonuc-II-like"/>
</dbReference>
<dbReference type="PANTHER" id="PTHR35400:SF1">
    <property type="entry name" value="SLR1083 PROTEIN"/>
    <property type="match status" value="1"/>
</dbReference>
<organism evidence="2">
    <name type="scientific">Lyngbya confervoides BDU141951</name>
    <dbReference type="NCBI Taxonomy" id="1574623"/>
    <lineage>
        <taxon>Bacteria</taxon>
        <taxon>Bacillati</taxon>
        <taxon>Cyanobacteriota</taxon>
        <taxon>Cyanophyceae</taxon>
        <taxon>Oscillatoriophycideae</taxon>
        <taxon>Oscillatoriales</taxon>
        <taxon>Microcoleaceae</taxon>
        <taxon>Lyngbya</taxon>
    </lineage>
</organism>
<evidence type="ECO:0000313" key="2">
    <source>
        <dbReference type="EMBL" id="NEV68440.1"/>
    </source>
</evidence>
<name>A0A0C1YHJ5_9CYAN</name>
<keyword evidence="2" id="KW-0540">Nuclease</keyword>
<reference evidence="2" key="3">
    <citation type="submission" date="2020-02" db="EMBL/GenBank/DDBJ databases">
        <authorList>
            <person name="Sarangi A.N."/>
            <person name="Ghosh S."/>
            <person name="Mukherjee M."/>
            <person name="Tripathy S."/>
        </authorList>
    </citation>
    <scope>NUCLEOTIDE SEQUENCE</scope>
    <source>
        <strain evidence="2">BDU141951</strain>
    </source>
</reference>
<dbReference type="AlphaFoldDB" id="A0A0C1YHJ5"/>
<keyword evidence="2" id="KW-0255">Endonuclease</keyword>
<reference evidence="2" key="2">
    <citation type="journal article" date="2015" name="Genome Announc.">
        <title>Draft Genome Sequence of Filamentous Marine Cyanobacterium Lyngbya confervoides Strain BDU141951.</title>
        <authorList>
            <person name="Chandrababunaidu M.M."/>
            <person name="Sen D."/>
            <person name="Tripathy S."/>
        </authorList>
    </citation>
    <scope>NUCLEOTIDE SEQUENCE</scope>
    <source>
        <strain evidence="2">BDU141951</strain>
    </source>
</reference>
<dbReference type="PANTHER" id="PTHR35400">
    <property type="entry name" value="SLR1083 PROTEIN"/>
    <property type="match status" value="1"/>
</dbReference>
<dbReference type="GO" id="GO:0004519">
    <property type="term" value="F:endonuclease activity"/>
    <property type="evidence" value="ECO:0007669"/>
    <property type="project" value="UniProtKB-KW"/>
</dbReference>
<proteinExistence type="predicted"/>
<comment type="caution">
    <text evidence="2">The sequence shown here is derived from an EMBL/GenBank/DDBJ whole genome shotgun (WGS) entry which is preliminary data.</text>
</comment>
<accession>A0A0C1YHJ5</accession>
<dbReference type="CDD" id="cd06260">
    <property type="entry name" value="DUF820-like"/>
    <property type="match status" value="1"/>
</dbReference>
<protein>
    <submittedName>
        <fullName evidence="2">Uma2 family endonuclease</fullName>
    </submittedName>
</protein>
<evidence type="ECO:0000259" key="1">
    <source>
        <dbReference type="Pfam" id="PF05685"/>
    </source>
</evidence>
<sequence>MRTLTQWSVADYHQMRDLGILDRRRCELIQGEIWDMAPEGQFHRFVNHRGVAYLRQQMSGKAEVFEAHPITLSTSEPQPDIAIVRLPDTRYLTHHPYPEDIYWLVEIADTTLTYDLETKRRVYAAAGIPEYWVIDIANRQLVVFKDGQNGDFVTRQIVSGGVIYPVAFPEVAIAVDSLISIPEL</sequence>
<dbReference type="Gene3D" id="3.90.1570.10">
    <property type="entry name" value="tt1808, chain A"/>
    <property type="match status" value="1"/>
</dbReference>
<dbReference type="InterPro" id="IPR008538">
    <property type="entry name" value="Uma2"/>
</dbReference>
<reference evidence="2" key="1">
    <citation type="submission" date="2014-11" db="EMBL/GenBank/DDBJ databases">
        <authorList>
            <person name="Malar M.C."/>
            <person name="Sen D."/>
            <person name="Tripathy S."/>
        </authorList>
    </citation>
    <scope>NUCLEOTIDE SEQUENCE</scope>
    <source>
        <strain evidence="2">BDU141951</strain>
    </source>
</reference>
<dbReference type="InterPro" id="IPR012296">
    <property type="entry name" value="Nuclease_put_TT1808"/>
</dbReference>
<gene>
    <name evidence="2" type="ORF">QQ91_015100</name>
</gene>
<dbReference type="EMBL" id="JTHE02000003">
    <property type="protein sequence ID" value="NEV68440.1"/>
    <property type="molecule type" value="Genomic_DNA"/>
</dbReference>
<feature type="domain" description="Putative restriction endonuclease" evidence="1">
    <location>
        <begin position="10"/>
        <end position="175"/>
    </location>
</feature>